<keyword evidence="5" id="KW-0808">Transferase</keyword>
<dbReference type="PROSITE" id="PS50089">
    <property type="entry name" value="ZF_RING_2"/>
    <property type="match status" value="1"/>
</dbReference>
<dbReference type="Proteomes" id="UP000436088">
    <property type="component" value="Unassembled WGS sequence"/>
</dbReference>
<evidence type="ECO:0000256" key="5">
    <source>
        <dbReference type="ARBA" id="ARBA00022679"/>
    </source>
</evidence>
<dbReference type="GO" id="GO:0061630">
    <property type="term" value="F:ubiquitin protein ligase activity"/>
    <property type="evidence" value="ECO:0007669"/>
    <property type="project" value="UniProtKB-EC"/>
</dbReference>
<proteinExistence type="inferred from homology"/>
<feature type="domain" description="RING-type" evidence="15">
    <location>
        <begin position="17"/>
        <end position="59"/>
    </location>
</feature>
<dbReference type="GO" id="GO:0008270">
    <property type="term" value="F:zinc ion binding"/>
    <property type="evidence" value="ECO:0007669"/>
    <property type="project" value="UniProtKB-KW"/>
</dbReference>
<comment type="pathway">
    <text evidence="3">Protein modification; protein ubiquitination.</text>
</comment>
<keyword evidence="10" id="KW-0862">Zinc</keyword>
<keyword evidence="11" id="KW-1133">Transmembrane helix</keyword>
<dbReference type="SMART" id="SM00184">
    <property type="entry name" value="RING"/>
    <property type="match status" value="1"/>
</dbReference>
<comment type="similarity">
    <text evidence="13">Belongs to the RING-type zinc finger family. ATL subfamily.</text>
</comment>
<dbReference type="PANTHER" id="PTHR46913:SF1">
    <property type="entry name" value="RING-H2 FINGER PROTEIN ATL16"/>
    <property type="match status" value="1"/>
</dbReference>
<name>A0A6A2X8F8_HIBSY</name>
<comment type="catalytic activity">
    <reaction evidence="1">
        <text>S-ubiquitinyl-[E2 ubiquitin-conjugating enzyme]-L-cysteine + [acceptor protein]-L-lysine = [E2 ubiquitin-conjugating enzyme]-L-cysteine + N(6)-ubiquitinyl-[acceptor protein]-L-lysine.</text>
        <dbReference type="EC" id="2.3.2.27"/>
    </reaction>
</comment>
<dbReference type="EMBL" id="VEPZ02001468">
    <property type="protein sequence ID" value="KAE8671512.1"/>
    <property type="molecule type" value="Genomic_DNA"/>
</dbReference>
<dbReference type="UniPathway" id="UPA00143"/>
<evidence type="ECO:0000256" key="9">
    <source>
        <dbReference type="ARBA" id="ARBA00022786"/>
    </source>
</evidence>
<evidence type="ECO:0000313" key="17">
    <source>
        <dbReference type="Proteomes" id="UP000436088"/>
    </source>
</evidence>
<dbReference type="Pfam" id="PF13639">
    <property type="entry name" value="zf-RING_2"/>
    <property type="match status" value="1"/>
</dbReference>
<evidence type="ECO:0000256" key="14">
    <source>
        <dbReference type="PROSITE-ProRule" id="PRU00175"/>
    </source>
</evidence>
<evidence type="ECO:0000259" key="15">
    <source>
        <dbReference type="PROSITE" id="PS50089"/>
    </source>
</evidence>
<evidence type="ECO:0000256" key="6">
    <source>
        <dbReference type="ARBA" id="ARBA00022692"/>
    </source>
</evidence>
<dbReference type="AlphaFoldDB" id="A0A6A2X8F8"/>
<dbReference type="GO" id="GO:0016567">
    <property type="term" value="P:protein ubiquitination"/>
    <property type="evidence" value="ECO:0007669"/>
    <property type="project" value="UniProtKB-UniPathway"/>
</dbReference>
<evidence type="ECO:0000256" key="12">
    <source>
        <dbReference type="ARBA" id="ARBA00023136"/>
    </source>
</evidence>
<evidence type="ECO:0000256" key="4">
    <source>
        <dbReference type="ARBA" id="ARBA00012483"/>
    </source>
</evidence>
<keyword evidence="9" id="KW-0833">Ubl conjugation pathway</keyword>
<evidence type="ECO:0000313" key="16">
    <source>
        <dbReference type="EMBL" id="KAE8671512.1"/>
    </source>
</evidence>
<sequence length="213" mass="23284">MVFKYKKDERLIEGSECSVCLNEFQEDESPRLLPKCSHGFHLAYIDTWLRSHQNCPLCRAPVVSDTMVAQTSASEPSFISSGSSNKIMVETDVGEGRTCGIEDGNTSENCRKNLGHSDGNVLSDLDGIQATRRSVSFDLTAAKHKHGSSLDTELEQLEYSKGKIHSSRCKVMRSCPSGGCLSKGAVSMKRFFSSGGIFLLSKPNRTQGSILPL</sequence>
<organism evidence="16 17">
    <name type="scientific">Hibiscus syriacus</name>
    <name type="common">Rose of Sharon</name>
    <dbReference type="NCBI Taxonomy" id="106335"/>
    <lineage>
        <taxon>Eukaryota</taxon>
        <taxon>Viridiplantae</taxon>
        <taxon>Streptophyta</taxon>
        <taxon>Embryophyta</taxon>
        <taxon>Tracheophyta</taxon>
        <taxon>Spermatophyta</taxon>
        <taxon>Magnoliopsida</taxon>
        <taxon>eudicotyledons</taxon>
        <taxon>Gunneridae</taxon>
        <taxon>Pentapetalae</taxon>
        <taxon>rosids</taxon>
        <taxon>malvids</taxon>
        <taxon>Malvales</taxon>
        <taxon>Malvaceae</taxon>
        <taxon>Malvoideae</taxon>
        <taxon>Hibiscus</taxon>
    </lineage>
</organism>
<keyword evidence="8 14" id="KW-0863">Zinc-finger</keyword>
<evidence type="ECO:0000256" key="3">
    <source>
        <dbReference type="ARBA" id="ARBA00004906"/>
    </source>
</evidence>
<evidence type="ECO:0000256" key="1">
    <source>
        <dbReference type="ARBA" id="ARBA00000900"/>
    </source>
</evidence>
<dbReference type="InterPro" id="IPR044600">
    <property type="entry name" value="ATL1/ATL16-like"/>
</dbReference>
<dbReference type="Gene3D" id="3.30.40.10">
    <property type="entry name" value="Zinc/RING finger domain, C3HC4 (zinc finger)"/>
    <property type="match status" value="1"/>
</dbReference>
<evidence type="ECO:0000256" key="13">
    <source>
        <dbReference type="ARBA" id="ARBA00024209"/>
    </source>
</evidence>
<dbReference type="PANTHER" id="PTHR46913">
    <property type="entry name" value="RING-H2 FINGER PROTEIN ATL16"/>
    <property type="match status" value="1"/>
</dbReference>
<dbReference type="InterPro" id="IPR013083">
    <property type="entry name" value="Znf_RING/FYVE/PHD"/>
</dbReference>
<evidence type="ECO:0000256" key="8">
    <source>
        <dbReference type="ARBA" id="ARBA00022771"/>
    </source>
</evidence>
<keyword evidence="7" id="KW-0479">Metal-binding</keyword>
<dbReference type="GO" id="GO:0016020">
    <property type="term" value="C:membrane"/>
    <property type="evidence" value="ECO:0007669"/>
    <property type="project" value="UniProtKB-SubCell"/>
</dbReference>
<evidence type="ECO:0000256" key="2">
    <source>
        <dbReference type="ARBA" id="ARBA00004167"/>
    </source>
</evidence>
<keyword evidence="12" id="KW-0472">Membrane</keyword>
<evidence type="ECO:0000256" key="7">
    <source>
        <dbReference type="ARBA" id="ARBA00022723"/>
    </source>
</evidence>
<dbReference type="SUPFAM" id="SSF57850">
    <property type="entry name" value="RING/U-box"/>
    <property type="match status" value="1"/>
</dbReference>
<gene>
    <name evidence="16" type="ORF">F3Y22_tig00111947pilonHSYRG00169</name>
</gene>
<keyword evidence="6" id="KW-0812">Transmembrane</keyword>
<comment type="subcellular location">
    <subcellularLocation>
        <location evidence="2">Membrane</location>
        <topology evidence="2">Single-pass membrane protein</topology>
    </subcellularLocation>
</comment>
<dbReference type="InterPro" id="IPR001841">
    <property type="entry name" value="Znf_RING"/>
</dbReference>
<accession>A0A6A2X8F8</accession>
<dbReference type="EC" id="2.3.2.27" evidence="4"/>
<evidence type="ECO:0000256" key="11">
    <source>
        <dbReference type="ARBA" id="ARBA00022989"/>
    </source>
</evidence>
<comment type="caution">
    <text evidence="16">The sequence shown here is derived from an EMBL/GenBank/DDBJ whole genome shotgun (WGS) entry which is preliminary data.</text>
</comment>
<protein>
    <recommendedName>
        <fullName evidence="4">RING-type E3 ubiquitin transferase</fullName>
        <ecNumber evidence="4">2.3.2.27</ecNumber>
    </recommendedName>
</protein>
<evidence type="ECO:0000256" key="10">
    <source>
        <dbReference type="ARBA" id="ARBA00022833"/>
    </source>
</evidence>
<reference evidence="16" key="1">
    <citation type="submission" date="2019-09" db="EMBL/GenBank/DDBJ databases">
        <title>Draft genome information of white flower Hibiscus syriacus.</title>
        <authorList>
            <person name="Kim Y.-M."/>
        </authorList>
    </citation>
    <scope>NUCLEOTIDE SEQUENCE [LARGE SCALE GENOMIC DNA]</scope>
    <source>
        <strain evidence="16">YM2019G1</strain>
    </source>
</reference>
<keyword evidence="17" id="KW-1185">Reference proteome</keyword>